<reference evidence="2" key="1">
    <citation type="submission" date="2015-01" db="EMBL/GenBank/DDBJ databases">
        <title>Comparative genome analysis of Bacillus coagulans HM-08, Clostridium butyricum HM-68, Bacillus subtilis HM-66 and Bacillus paralicheniformis BL-09.</title>
        <authorList>
            <person name="Zhang H."/>
        </authorList>
    </citation>
    <scope>NUCLEOTIDE SEQUENCE [LARGE SCALE GENOMIC DNA]</scope>
    <source>
        <strain evidence="2">HM-08</strain>
    </source>
</reference>
<evidence type="ECO:0000313" key="2">
    <source>
        <dbReference type="Proteomes" id="UP000032024"/>
    </source>
</evidence>
<dbReference type="AlphaFoldDB" id="A0AAN0WAU2"/>
<proteinExistence type="predicted"/>
<protein>
    <submittedName>
        <fullName evidence="1">Uncharacterized protein</fullName>
    </submittedName>
</protein>
<gene>
    <name evidence="1" type="ORF">SB48_HM08orf01369</name>
</gene>
<name>A0AAN0WAU2_HEYCO</name>
<dbReference type="EMBL" id="CP010525">
    <property type="protein sequence ID" value="AJO21686.1"/>
    <property type="molecule type" value="Genomic_DNA"/>
</dbReference>
<organism evidence="1 2">
    <name type="scientific">Heyndrickxia coagulans</name>
    <name type="common">Weizmannia coagulans</name>
    <dbReference type="NCBI Taxonomy" id="1398"/>
    <lineage>
        <taxon>Bacteria</taxon>
        <taxon>Bacillati</taxon>
        <taxon>Bacillota</taxon>
        <taxon>Bacilli</taxon>
        <taxon>Bacillales</taxon>
        <taxon>Bacillaceae</taxon>
        <taxon>Heyndrickxia</taxon>
    </lineage>
</organism>
<dbReference type="Proteomes" id="UP000032024">
    <property type="component" value="Chromosome"/>
</dbReference>
<evidence type="ECO:0000313" key="1">
    <source>
        <dbReference type="EMBL" id="AJO21686.1"/>
    </source>
</evidence>
<accession>A0AAN0WAU2</accession>
<sequence length="435" mass="50556">MQTGYKEIEMQKEREKMAKEINVGIGFATGRKSFKNVLKTYMYNLKESELTESDRIKLHLFVAYDLHYENAEPEDFVHIETECMEDIDQAYFIGEKETRKAIEELVSQMGMSRKEAGLLFGEGYASKRNIIVYEALKRGIDYLIFLDDDEYPVAVTKSRKTAVWGGQEVLRKHLEHIRNADITNGYHCGYISPIPFISFNDVLQEKDFRTLIEALSNDIVNWDTIKSVMKNGGVTYADTGVLVKDEAEEVPEINRAKFISGSNLTLNLTDPDRVLPFYNPPNARGEDTFLGTCLTDRTVLRVPAYTFHDGFGAYQHLLLGVLPTNLSYIKADTKQVVERFYKACVGWIRYKPLYVYITDRENYDEKMAEVRARLKETLPKVCRYFGRDNFMNVLEEFEQYHRNVRQHYRDFQDTKAAWKKITAQLVSREKRKTAI</sequence>
<keyword evidence="2" id="KW-1185">Reference proteome</keyword>